<name>A0A1G6AYQ6_EUBOX</name>
<dbReference type="EMBL" id="FMXR01000007">
    <property type="protein sequence ID" value="SDB13510.1"/>
    <property type="molecule type" value="Genomic_DNA"/>
</dbReference>
<dbReference type="InterPro" id="IPR001387">
    <property type="entry name" value="Cro/C1-type_HTH"/>
</dbReference>
<dbReference type="RefSeq" id="WP_090172926.1">
    <property type="nucleotide sequence ID" value="NZ_FMXR01000007.1"/>
</dbReference>
<feature type="domain" description="HTH cro/C1-type" evidence="1">
    <location>
        <begin position="13"/>
        <end position="65"/>
    </location>
</feature>
<keyword evidence="3" id="KW-1185">Reference proteome</keyword>
<dbReference type="PROSITE" id="PS50943">
    <property type="entry name" value="HTH_CROC1"/>
    <property type="match status" value="1"/>
</dbReference>
<evidence type="ECO:0000313" key="3">
    <source>
        <dbReference type="Proteomes" id="UP000199228"/>
    </source>
</evidence>
<organism evidence="2 3">
    <name type="scientific">Eubacterium oxidoreducens</name>
    <dbReference type="NCBI Taxonomy" id="1732"/>
    <lineage>
        <taxon>Bacteria</taxon>
        <taxon>Bacillati</taxon>
        <taxon>Bacillota</taxon>
        <taxon>Clostridia</taxon>
        <taxon>Eubacteriales</taxon>
        <taxon>Eubacteriaceae</taxon>
        <taxon>Eubacterium</taxon>
    </lineage>
</organism>
<dbReference type="STRING" id="1732.SAMN02910417_01037"/>
<dbReference type="SMART" id="SM00530">
    <property type="entry name" value="HTH_XRE"/>
    <property type="match status" value="1"/>
</dbReference>
<proteinExistence type="predicted"/>
<dbReference type="AlphaFoldDB" id="A0A1G6AYQ6"/>
<dbReference type="SUPFAM" id="SSF47413">
    <property type="entry name" value="lambda repressor-like DNA-binding domains"/>
    <property type="match status" value="1"/>
</dbReference>
<gene>
    <name evidence="2" type="ORF">SAMN02910417_01037</name>
</gene>
<dbReference type="Proteomes" id="UP000199228">
    <property type="component" value="Unassembled WGS sequence"/>
</dbReference>
<evidence type="ECO:0000313" key="2">
    <source>
        <dbReference type="EMBL" id="SDB13510.1"/>
    </source>
</evidence>
<accession>A0A1G6AYQ6</accession>
<reference evidence="2 3" key="1">
    <citation type="submission" date="2016-10" db="EMBL/GenBank/DDBJ databases">
        <authorList>
            <person name="de Groot N.N."/>
        </authorList>
    </citation>
    <scope>NUCLEOTIDE SEQUENCE [LARGE SCALE GENOMIC DNA]</scope>
    <source>
        <strain evidence="2 3">DSM 3217</strain>
    </source>
</reference>
<evidence type="ECO:0000259" key="1">
    <source>
        <dbReference type="PROSITE" id="PS50943"/>
    </source>
</evidence>
<sequence length="72" mass="8234">MKVFDAKEFGSTLKTRRKELGYTQKYLSDFTGFSTSFISELENGKPTIELEKALRLANMLGLDLLIEERGKK</sequence>
<dbReference type="Gene3D" id="1.10.260.40">
    <property type="entry name" value="lambda repressor-like DNA-binding domains"/>
    <property type="match status" value="1"/>
</dbReference>
<dbReference type="InterPro" id="IPR010982">
    <property type="entry name" value="Lambda_DNA-bd_dom_sf"/>
</dbReference>
<dbReference type="CDD" id="cd00093">
    <property type="entry name" value="HTH_XRE"/>
    <property type="match status" value="1"/>
</dbReference>
<dbReference type="OrthoDB" id="1623336at2"/>
<dbReference type="GO" id="GO:0003677">
    <property type="term" value="F:DNA binding"/>
    <property type="evidence" value="ECO:0007669"/>
    <property type="project" value="InterPro"/>
</dbReference>
<protein>
    <submittedName>
        <fullName evidence="2">Transcriptional regulator, y4mF family</fullName>
    </submittedName>
</protein>
<dbReference type="Pfam" id="PF01381">
    <property type="entry name" value="HTH_3"/>
    <property type="match status" value="1"/>
</dbReference>